<keyword evidence="7 9" id="KW-0234">DNA repair</keyword>
<dbReference type="Pfam" id="PF05188">
    <property type="entry name" value="MutS_II"/>
    <property type="match status" value="1"/>
</dbReference>
<dbReference type="Pfam" id="PF01624">
    <property type="entry name" value="MutS_I"/>
    <property type="match status" value="1"/>
</dbReference>
<dbReference type="Gene3D" id="3.40.50.300">
    <property type="entry name" value="P-loop containing nucleotide triphosphate hydrolases"/>
    <property type="match status" value="1"/>
</dbReference>
<dbReference type="InterPro" id="IPR017261">
    <property type="entry name" value="DNA_mismatch_repair_MutS/MSH"/>
</dbReference>
<reference evidence="12 13" key="1">
    <citation type="journal article" date="2016" name="Environ. Microbiol.">
        <title>Genomic resolution of a cold subsurface aquifer community provides metabolic insights for novel microbes adapted to high CO concentrations.</title>
        <authorList>
            <person name="Probst A.J."/>
            <person name="Castelle C.J."/>
            <person name="Singh A."/>
            <person name="Brown C.T."/>
            <person name="Anantharaman K."/>
            <person name="Sharon I."/>
            <person name="Hug L.A."/>
            <person name="Burstein D."/>
            <person name="Emerson J.B."/>
            <person name="Thomas B.C."/>
            <person name="Banfield J.F."/>
        </authorList>
    </citation>
    <scope>NUCLEOTIDE SEQUENCE [LARGE SCALE GENOMIC DNA]</scope>
    <source>
        <strain evidence="12">CG2_30_54_11</strain>
    </source>
</reference>
<dbReference type="InterPro" id="IPR007860">
    <property type="entry name" value="DNA_mmatch_repair_MutS_con_dom"/>
</dbReference>
<keyword evidence="4 9" id="KW-0227">DNA damage</keyword>
<dbReference type="SMART" id="SM00534">
    <property type="entry name" value="MUTSac"/>
    <property type="match status" value="1"/>
</dbReference>
<dbReference type="NCBIfam" id="TIGR01070">
    <property type="entry name" value="mutS1"/>
    <property type="match status" value="1"/>
</dbReference>
<dbReference type="PANTHER" id="PTHR11361:SF34">
    <property type="entry name" value="DNA MISMATCH REPAIR PROTEIN MSH1, MITOCHONDRIAL"/>
    <property type="match status" value="1"/>
</dbReference>
<dbReference type="Pfam" id="PF00488">
    <property type="entry name" value="MutS_V"/>
    <property type="match status" value="1"/>
</dbReference>
<evidence type="ECO:0000259" key="11">
    <source>
        <dbReference type="PROSITE" id="PS00486"/>
    </source>
</evidence>
<dbReference type="Gene3D" id="3.40.1170.10">
    <property type="entry name" value="DNA repair protein MutS, domain I"/>
    <property type="match status" value="1"/>
</dbReference>
<feature type="binding site" evidence="9">
    <location>
        <begin position="643"/>
        <end position="650"/>
    </location>
    <ligand>
        <name>ATP</name>
        <dbReference type="ChEBI" id="CHEBI:30616"/>
    </ligand>
</feature>
<name>A0A1J5IZY0_9BACT</name>
<evidence type="ECO:0000256" key="3">
    <source>
        <dbReference type="ARBA" id="ARBA00022741"/>
    </source>
</evidence>
<dbReference type="EMBL" id="MNZT01000046">
    <property type="protein sequence ID" value="OIP97830.1"/>
    <property type="molecule type" value="Genomic_DNA"/>
</dbReference>
<dbReference type="SUPFAM" id="SSF52540">
    <property type="entry name" value="P-loop containing nucleoside triphosphate hydrolases"/>
    <property type="match status" value="1"/>
</dbReference>
<dbReference type="InterPro" id="IPR005748">
    <property type="entry name" value="DNA_mismatch_repair_MutS"/>
</dbReference>
<dbReference type="PANTHER" id="PTHR11361">
    <property type="entry name" value="DNA MISMATCH REPAIR PROTEIN MUTS FAMILY MEMBER"/>
    <property type="match status" value="1"/>
</dbReference>
<evidence type="ECO:0000256" key="7">
    <source>
        <dbReference type="ARBA" id="ARBA00023204"/>
    </source>
</evidence>
<dbReference type="CDD" id="cd03284">
    <property type="entry name" value="ABC_MutS1"/>
    <property type="match status" value="1"/>
</dbReference>
<dbReference type="Gene3D" id="1.10.1420.10">
    <property type="match status" value="2"/>
</dbReference>
<dbReference type="InterPro" id="IPR007696">
    <property type="entry name" value="DNA_mismatch_repair_MutS_core"/>
</dbReference>
<evidence type="ECO:0000256" key="5">
    <source>
        <dbReference type="ARBA" id="ARBA00022840"/>
    </source>
</evidence>
<dbReference type="SUPFAM" id="SSF53150">
    <property type="entry name" value="DNA repair protein MutS, domain II"/>
    <property type="match status" value="1"/>
</dbReference>
<dbReference type="STRING" id="1817892.AUK40_02420"/>
<dbReference type="SUPFAM" id="SSF48334">
    <property type="entry name" value="DNA repair protein MutS, domain III"/>
    <property type="match status" value="1"/>
</dbReference>
<evidence type="ECO:0000256" key="8">
    <source>
        <dbReference type="ARBA" id="ARBA00024647"/>
    </source>
</evidence>
<dbReference type="PROSITE" id="PS00486">
    <property type="entry name" value="DNA_MISMATCH_REPAIR_2"/>
    <property type="match status" value="1"/>
</dbReference>
<feature type="domain" description="DNA mismatch repair proteins mutS family" evidence="11">
    <location>
        <begin position="717"/>
        <end position="733"/>
    </location>
</feature>
<evidence type="ECO:0000256" key="1">
    <source>
        <dbReference type="ARBA" id="ARBA00006271"/>
    </source>
</evidence>
<keyword evidence="6 9" id="KW-0238">DNA-binding</keyword>
<dbReference type="HAMAP" id="MF_00096">
    <property type="entry name" value="MutS"/>
    <property type="match status" value="1"/>
</dbReference>
<dbReference type="InterPro" id="IPR027417">
    <property type="entry name" value="P-loop_NTPase"/>
</dbReference>
<evidence type="ECO:0000256" key="10">
    <source>
        <dbReference type="RuleBase" id="RU003756"/>
    </source>
</evidence>
<evidence type="ECO:0000313" key="13">
    <source>
        <dbReference type="Proteomes" id="UP000183245"/>
    </source>
</evidence>
<dbReference type="Pfam" id="PF05192">
    <property type="entry name" value="MutS_III"/>
    <property type="match status" value="1"/>
</dbReference>
<keyword evidence="3 9" id="KW-0547">Nucleotide-binding</keyword>
<dbReference type="Gene3D" id="3.30.420.110">
    <property type="entry name" value="MutS, connector domain"/>
    <property type="match status" value="1"/>
</dbReference>
<dbReference type="InterPro" id="IPR000432">
    <property type="entry name" value="DNA_mismatch_repair_MutS_C"/>
</dbReference>
<dbReference type="Proteomes" id="UP000183245">
    <property type="component" value="Unassembled WGS sequence"/>
</dbReference>
<evidence type="ECO:0000256" key="6">
    <source>
        <dbReference type="ARBA" id="ARBA00023125"/>
    </source>
</evidence>
<dbReference type="SUPFAM" id="SSF55271">
    <property type="entry name" value="DNA repair protein MutS, domain I"/>
    <property type="match status" value="1"/>
</dbReference>
<evidence type="ECO:0000256" key="4">
    <source>
        <dbReference type="ARBA" id="ARBA00022763"/>
    </source>
</evidence>
<sequence>MAELTPMLRQYYEVKKQYPDAILMFRLGDFYEMFGEDAVLASRMLDIVLTSRNKSSEIKMPMCGVPYHAVDNYIGRLVKQGQKVAICDQMEDPATAKGIVKREVTRVITPGTYDESSYLSSGANNYLLSVYPGKESVGLAWADVSTGELTVRQVAGEPSRRLDLVRAELSRIAPSEVIMPESLCQSEGLHEVVTLVKEEGFTLFPFADWAYLRENAVDEIKKQFRVTVLEGFGLAEQDPTVQAAGALLSYLHETQKRSLDHITQMKVEQDGSAMFLDDNTIRSLEIVEDLHRRDREASLLSVMQTSVITTMGQRLLRRWLLRPLIDPLQINARLSAVEILRSEKTTHAALRELLTELGDMERLSARLALGRIMPRELIRLKESVALIPGLKEALGELDVAGDQSQGAVLEPPLRTPLREIVEQLQELPEVVERIEQTLISEPAAVLGKGSVIRQGFHPEMDELIDIKQNGRDWIKRLETAERERTHINTLKVGYNRVFGYYIEVTHANSNDVPEDYIRKQTLVNAERFITPELKEHEAKVLGAEERIVQLEQELYSQLVSDLSRSIMALQQNAHAIATLDVLSGFAELATQNSYVRPVVDGSDILEITEGRHPVVERLSLGERFIPNDTSLAGSGAQVMVLTGPNMAGKSTYLRQVALITLMAQIGSFVPASCARIGVVDRIFTRIGASDDLSRGQSTFMVEMQETANILNNATPRSLIILDEIGRGTSTFDGLSIAWSVVEYLHGKGERGPKTLFATHYHELVQLADELSRVRNFNIAVREIEGRVVFLRKIVPGGVDQSYGIQVAQLAGLPREVMTRAFEVLSTIEDANQGLEDRLGGGGARSSDVSVRAVHEPPRLGAETPTSHPALTALKEIKIETLTPLQALNILSELKQKSDV</sequence>
<accession>A0A1J5IZY0</accession>
<comment type="similarity">
    <text evidence="1 9 10">Belongs to the DNA mismatch repair MutS family.</text>
</comment>
<dbReference type="InterPro" id="IPR007861">
    <property type="entry name" value="DNA_mismatch_repair_MutS_clamp"/>
</dbReference>
<dbReference type="InterPro" id="IPR036678">
    <property type="entry name" value="MutS_con_dom_sf"/>
</dbReference>
<protein>
    <recommendedName>
        <fullName evidence="2 9">DNA mismatch repair protein MutS</fullName>
    </recommendedName>
</protein>
<dbReference type="FunFam" id="3.40.1170.10:FF:000001">
    <property type="entry name" value="DNA mismatch repair protein MutS"/>
    <property type="match status" value="1"/>
</dbReference>
<dbReference type="Pfam" id="PF05190">
    <property type="entry name" value="MutS_IV"/>
    <property type="match status" value="1"/>
</dbReference>
<comment type="caution">
    <text evidence="12">The sequence shown here is derived from an EMBL/GenBank/DDBJ whole genome shotgun (WGS) entry which is preliminary data.</text>
</comment>
<dbReference type="SMART" id="SM00533">
    <property type="entry name" value="MUTSd"/>
    <property type="match status" value="1"/>
</dbReference>
<dbReference type="InterPro" id="IPR016151">
    <property type="entry name" value="DNA_mismatch_repair_MutS_N"/>
</dbReference>
<evidence type="ECO:0000256" key="2">
    <source>
        <dbReference type="ARBA" id="ARBA00021982"/>
    </source>
</evidence>
<evidence type="ECO:0000313" key="12">
    <source>
        <dbReference type="EMBL" id="OIP97830.1"/>
    </source>
</evidence>
<dbReference type="PIRSF" id="PIRSF037677">
    <property type="entry name" value="DNA_mis_repair_Msh6"/>
    <property type="match status" value="1"/>
</dbReference>
<keyword evidence="5 9" id="KW-0067">ATP-binding</keyword>
<dbReference type="NCBIfam" id="NF003810">
    <property type="entry name" value="PRK05399.1"/>
    <property type="match status" value="1"/>
</dbReference>
<dbReference type="GO" id="GO:0005829">
    <property type="term" value="C:cytosol"/>
    <property type="evidence" value="ECO:0007669"/>
    <property type="project" value="TreeGrafter"/>
</dbReference>
<dbReference type="FunFam" id="3.40.50.300:FF:000870">
    <property type="entry name" value="MutS protein homolog 4"/>
    <property type="match status" value="1"/>
</dbReference>
<dbReference type="InterPro" id="IPR045076">
    <property type="entry name" value="MutS"/>
</dbReference>
<dbReference type="InterPro" id="IPR036187">
    <property type="entry name" value="DNA_mismatch_repair_MutS_sf"/>
</dbReference>
<dbReference type="InterPro" id="IPR007695">
    <property type="entry name" value="DNA_mismatch_repair_MutS-lik_N"/>
</dbReference>
<dbReference type="AlphaFoldDB" id="A0A1J5IZY0"/>
<gene>
    <name evidence="9" type="primary">mutS</name>
    <name evidence="12" type="ORF">AUK40_02420</name>
</gene>
<dbReference type="GO" id="GO:0005524">
    <property type="term" value="F:ATP binding"/>
    <property type="evidence" value="ECO:0007669"/>
    <property type="project" value="UniProtKB-UniRule"/>
</dbReference>
<dbReference type="GO" id="GO:0003684">
    <property type="term" value="F:damaged DNA binding"/>
    <property type="evidence" value="ECO:0007669"/>
    <property type="project" value="UniProtKB-UniRule"/>
</dbReference>
<evidence type="ECO:0000256" key="9">
    <source>
        <dbReference type="HAMAP-Rule" id="MF_00096"/>
    </source>
</evidence>
<dbReference type="GO" id="GO:0140664">
    <property type="term" value="F:ATP-dependent DNA damage sensor activity"/>
    <property type="evidence" value="ECO:0007669"/>
    <property type="project" value="InterPro"/>
</dbReference>
<dbReference type="GO" id="GO:0030983">
    <property type="term" value="F:mismatched DNA binding"/>
    <property type="evidence" value="ECO:0007669"/>
    <property type="project" value="InterPro"/>
</dbReference>
<organism evidence="12 13">
    <name type="scientific">Candidatus Wirthbacteria bacterium CG2_30_54_11</name>
    <dbReference type="NCBI Taxonomy" id="1817892"/>
    <lineage>
        <taxon>Bacteria</taxon>
        <taxon>Candidatus Wirthbacteria</taxon>
    </lineage>
</organism>
<dbReference type="GO" id="GO:0006298">
    <property type="term" value="P:mismatch repair"/>
    <property type="evidence" value="ECO:0007669"/>
    <property type="project" value="UniProtKB-UniRule"/>
</dbReference>
<comment type="function">
    <text evidence="8 9">This protein is involved in the repair of mismatches in DNA. It is possible that it carries out the mismatch recognition step. This protein has a weak ATPase activity.</text>
</comment>
<proteinExistence type="inferred from homology"/>